<evidence type="ECO:0000313" key="6">
    <source>
        <dbReference type="Proteomes" id="UP000290819"/>
    </source>
</evidence>
<reference evidence="5 6" key="1">
    <citation type="submission" date="2017-03" db="EMBL/GenBank/DDBJ databases">
        <authorList>
            <person name="Safronova V.I."/>
            <person name="Sazanova A.L."/>
            <person name="Chirak E.R."/>
        </authorList>
    </citation>
    <scope>NUCLEOTIDE SEQUENCE [LARGE SCALE GENOMIC DNA]</scope>
    <source>
        <strain evidence="5 6">Opo-243</strain>
    </source>
</reference>
<keyword evidence="1" id="KW-0547">Nucleotide-binding</keyword>
<dbReference type="InterPro" id="IPR029000">
    <property type="entry name" value="Cyclophilin-like_dom_sf"/>
</dbReference>
<gene>
    <name evidence="5" type="ORF">B5V03_33075</name>
</gene>
<keyword evidence="3" id="KW-0067">ATP-binding</keyword>
<comment type="caution">
    <text evidence="5">The sequence shown here is derived from an EMBL/GenBank/DDBJ whole genome shotgun (WGS) entry which is preliminary data.</text>
</comment>
<dbReference type="SUPFAM" id="SSF160467">
    <property type="entry name" value="PH0987 N-terminal domain-like"/>
    <property type="match status" value="1"/>
</dbReference>
<dbReference type="NCBIfam" id="TIGR00370">
    <property type="entry name" value="5-oxoprolinase subunit PxpB"/>
    <property type="match status" value="1"/>
</dbReference>
<dbReference type="SMART" id="SM00796">
    <property type="entry name" value="AHS1"/>
    <property type="match status" value="1"/>
</dbReference>
<dbReference type="EMBL" id="MZXW01000050">
    <property type="protein sequence ID" value="RXT36491.1"/>
    <property type="molecule type" value="Genomic_DNA"/>
</dbReference>
<name>A0A4Q1UMA1_9BRAD</name>
<dbReference type="Pfam" id="PF02682">
    <property type="entry name" value="CT_C_D"/>
    <property type="match status" value="1"/>
</dbReference>
<keyword evidence="2 5" id="KW-0378">Hydrolase</keyword>
<dbReference type="Proteomes" id="UP000290819">
    <property type="component" value="Unassembled WGS sequence"/>
</dbReference>
<evidence type="ECO:0000256" key="1">
    <source>
        <dbReference type="ARBA" id="ARBA00022741"/>
    </source>
</evidence>
<dbReference type="SUPFAM" id="SSF50891">
    <property type="entry name" value="Cyclophilin-like"/>
    <property type="match status" value="1"/>
</dbReference>
<evidence type="ECO:0000313" key="5">
    <source>
        <dbReference type="EMBL" id="RXT36491.1"/>
    </source>
</evidence>
<accession>A0A4Q1UMA1</accession>
<organism evidence="5 6">
    <name type="scientific">Bradyrhizobium betae</name>
    <dbReference type="NCBI Taxonomy" id="244734"/>
    <lineage>
        <taxon>Bacteria</taxon>
        <taxon>Pseudomonadati</taxon>
        <taxon>Pseudomonadota</taxon>
        <taxon>Alphaproteobacteria</taxon>
        <taxon>Hyphomicrobiales</taxon>
        <taxon>Nitrobacteraceae</taxon>
        <taxon>Bradyrhizobium</taxon>
    </lineage>
</organism>
<dbReference type="Gene3D" id="2.40.100.10">
    <property type="entry name" value="Cyclophilin-like"/>
    <property type="match status" value="1"/>
</dbReference>
<proteinExistence type="predicted"/>
<dbReference type="GO" id="GO:0005524">
    <property type="term" value="F:ATP binding"/>
    <property type="evidence" value="ECO:0007669"/>
    <property type="project" value="UniProtKB-KW"/>
</dbReference>
<dbReference type="Gene3D" id="3.30.1360.40">
    <property type="match status" value="1"/>
</dbReference>
<sequence length="251" mass="27585">MSMMNDTLYAMPRFRQSGDAALTVEIGDGINADVNARVVDLDHALTGRALPGIVEIVPTYRTLLVCFDPTLLSRRDIESEIMALWPPLPPEGQVRRRWTVPVAYGGDNGMDLDWLAQRLDTTTDEIVARHSAAEYRVYMIGFIPGFAYLGGLDPALHVDRRPEPRLVTPPCSVSVGGQQAAVAPPLAAPSGWHMLGRTPVRSYDPRRTHEPFLFRAGDLLRFHPIAVAEFAALERAAETGAIIAGKEEFKA</sequence>
<dbReference type="OrthoDB" id="9778567at2"/>
<evidence type="ECO:0000256" key="3">
    <source>
        <dbReference type="ARBA" id="ARBA00022840"/>
    </source>
</evidence>
<protein>
    <submittedName>
        <fullName evidence="5">Allophanate hydrolase</fullName>
    </submittedName>
</protein>
<dbReference type="InterPro" id="IPR003833">
    <property type="entry name" value="CT_C_D"/>
</dbReference>
<evidence type="ECO:0000259" key="4">
    <source>
        <dbReference type="SMART" id="SM00796"/>
    </source>
</evidence>
<dbReference type="PANTHER" id="PTHR34698">
    <property type="entry name" value="5-OXOPROLINASE SUBUNIT B"/>
    <property type="match status" value="1"/>
</dbReference>
<dbReference type="AlphaFoldDB" id="A0A4Q1UMA1"/>
<dbReference type="PANTHER" id="PTHR34698:SF2">
    <property type="entry name" value="5-OXOPROLINASE SUBUNIT B"/>
    <property type="match status" value="1"/>
</dbReference>
<keyword evidence="6" id="KW-1185">Reference proteome</keyword>
<evidence type="ECO:0000256" key="2">
    <source>
        <dbReference type="ARBA" id="ARBA00022801"/>
    </source>
</evidence>
<dbReference type="GO" id="GO:0016787">
    <property type="term" value="F:hydrolase activity"/>
    <property type="evidence" value="ECO:0007669"/>
    <property type="project" value="UniProtKB-KW"/>
</dbReference>
<feature type="domain" description="Carboxyltransferase" evidence="4">
    <location>
        <begin position="12"/>
        <end position="214"/>
    </location>
</feature>
<dbReference type="InterPro" id="IPR010016">
    <property type="entry name" value="PxpB"/>
</dbReference>
<dbReference type="RefSeq" id="WP_129274629.1">
    <property type="nucleotide sequence ID" value="NZ_MZXW01000050.1"/>
</dbReference>